<organism evidence="5 6">
    <name type="scientific">Cuscuta campestris</name>
    <dbReference type="NCBI Taxonomy" id="132261"/>
    <lineage>
        <taxon>Eukaryota</taxon>
        <taxon>Viridiplantae</taxon>
        <taxon>Streptophyta</taxon>
        <taxon>Embryophyta</taxon>
        <taxon>Tracheophyta</taxon>
        <taxon>Spermatophyta</taxon>
        <taxon>Magnoliopsida</taxon>
        <taxon>eudicotyledons</taxon>
        <taxon>Gunneridae</taxon>
        <taxon>Pentapetalae</taxon>
        <taxon>asterids</taxon>
        <taxon>lamiids</taxon>
        <taxon>Solanales</taxon>
        <taxon>Convolvulaceae</taxon>
        <taxon>Cuscuteae</taxon>
        <taxon>Cuscuta</taxon>
        <taxon>Cuscuta subgen. Grammica</taxon>
        <taxon>Cuscuta sect. Cleistogrammica</taxon>
    </lineage>
</organism>
<evidence type="ECO:0000256" key="3">
    <source>
        <dbReference type="ARBA" id="ARBA00023274"/>
    </source>
</evidence>
<dbReference type="OrthoDB" id="1932324at2759"/>
<protein>
    <recommendedName>
        <fullName evidence="7">L18 ribosomal protein Heart Stopper</fullName>
    </recommendedName>
</protein>
<dbReference type="InterPro" id="IPR005484">
    <property type="entry name" value="Ribosomal_uL18_bac/plant/anim"/>
</dbReference>
<evidence type="ECO:0008006" key="7">
    <source>
        <dbReference type="Google" id="ProtNLM"/>
    </source>
</evidence>
<dbReference type="PANTHER" id="PTHR12899">
    <property type="entry name" value="39S RIBOSOMAL PROTEIN L18, MITOCHONDRIAL"/>
    <property type="match status" value="1"/>
</dbReference>
<reference evidence="5 6" key="1">
    <citation type="submission" date="2018-04" db="EMBL/GenBank/DDBJ databases">
        <authorList>
            <person name="Vogel A."/>
        </authorList>
    </citation>
    <scope>NUCLEOTIDE SEQUENCE [LARGE SCALE GENOMIC DNA]</scope>
</reference>
<dbReference type="GO" id="GO:0003735">
    <property type="term" value="F:structural constituent of ribosome"/>
    <property type="evidence" value="ECO:0007669"/>
    <property type="project" value="InterPro"/>
</dbReference>
<dbReference type="EMBL" id="OOIL02005264">
    <property type="protein sequence ID" value="VFQ94424.1"/>
    <property type="molecule type" value="Genomic_DNA"/>
</dbReference>
<evidence type="ECO:0000313" key="5">
    <source>
        <dbReference type="EMBL" id="VFQ94424.1"/>
    </source>
</evidence>
<evidence type="ECO:0000256" key="2">
    <source>
        <dbReference type="ARBA" id="ARBA00022980"/>
    </source>
</evidence>
<dbReference type="GO" id="GO:0006412">
    <property type="term" value="P:translation"/>
    <property type="evidence" value="ECO:0007669"/>
    <property type="project" value="InterPro"/>
</dbReference>
<keyword evidence="6" id="KW-1185">Reference proteome</keyword>
<dbReference type="GO" id="GO:1990904">
    <property type="term" value="C:ribonucleoprotein complex"/>
    <property type="evidence" value="ECO:0007669"/>
    <property type="project" value="UniProtKB-KW"/>
</dbReference>
<evidence type="ECO:0000313" key="6">
    <source>
        <dbReference type="Proteomes" id="UP000595140"/>
    </source>
</evidence>
<proteinExistence type="inferred from homology"/>
<comment type="similarity">
    <text evidence="1">Belongs to the universal ribosomal protein uL18 family.</text>
</comment>
<gene>
    <name evidence="5" type="ORF">CCAM_LOCUS36200</name>
</gene>
<dbReference type="GO" id="GO:0008097">
    <property type="term" value="F:5S rRNA binding"/>
    <property type="evidence" value="ECO:0007669"/>
    <property type="project" value="TreeGrafter"/>
</dbReference>
<dbReference type="AlphaFoldDB" id="A0A484N332"/>
<evidence type="ECO:0000256" key="1">
    <source>
        <dbReference type="ARBA" id="ARBA00007116"/>
    </source>
</evidence>
<name>A0A484N332_9ASTE</name>
<dbReference type="GO" id="GO:0005840">
    <property type="term" value="C:ribosome"/>
    <property type="evidence" value="ECO:0007669"/>
    <property type="project" value="UniProtKB-KW"/>
</dbReference>
<feature type="region of interest" description="Disordered" evidence="4">
    <location>
        <begin position="1"/>
        <end position="23"/>
    </location>
</feature>
<dbReference type="Gene3D" id="3.30.420.80">
    <property type="entry name" value="Ribosomal protein S11"/>
    <property type="match status" value="1"/>
</dbReference>
<dbReference type="Proteomes" id="UP000595140">
    <property type="component" value="Unassembled WGS sequence"/>
</dbReference>
<evidence type="ECO:0000256" key="4">
    <source>
        <dbReference type="SAM" id="MobiDB-lite"/>
    </source>
</evidence>
<keyword evidence="2" id="KW-0689">Ribosomal protein</keyword>
<dbReference type="PANTHER" id="PTHR12899:SF5">
    <property type="entry name" value="RIBOSOMAL L18P_L5E FAMILY PROTEIN"/>
    <property type="match status" value="1"/>
</dbReference>
<sequence>MFILGGGVPPSSSGGDHQGEKRNSQLVASLSDSTDMMKEILLDSKMVLQQVGSAEEELFGDRARITTGLAEVSAIRFSVTHRVTCKQVAVTGTNSKDIKAMLKSRCDIPACLAVGRILADRAREADVYTTAYTPRDSDKFEGKVRAVVQSLIDSGIDVKVYLD</sequence>
<dbReference type="SUPFAM" id="SSF53137">
    <property type="entry name" value="Translational machinery components"/>
    <property type="match status" value="1"/>
</dbReference>
<dbReference type="InterPro" id="IPR036967">
    <property type="entry name" value="Ribosomal_uS11_sf"/>
</dbReference>
<accession>A0A484N332</accession>
<keyword evidence="3" id="KW-0687">Ribonucleoprotein</keyword>